<feature type="region of interest" description="Disordered" evidence="2">
    <location>
        <begin position="334"/>
        <end position="353"/>
    </location>
</feature>
<feature type="compositionally biased region" description="Basic and acidic residues" evidence="2">
    <location>
        <begin position="335"/>
        <end position="345"/>
    </location>
</feature>
<dbReference type="GO" id="GO:0016787">
    <property type="term" value="F:hydrolase activity"/>
    <property type="evidence" value="ECO:0007669"/>
    <property type="project" value="UniProtKB-KW"/>
</dbReference>
<comment type="catalytic activity">
    <reaction evidence="1">
        <text>queuosine 5'-phosphate + H2O = queuine + D-ribose 5-phosphate</text>
        <dbReference type="Rhea" id="RHEA:75387"/>
        <dbReference type="ChEBI" id="CHEBI:15377"/>
        <dbReference type="ChEBI" id="CHEBI:17433"/>
        <dbReference type="ChEBI" id="CHEBI:78346"/>
        <dbReference type="ChEBI" id="CHEBI:194371"/>
    </reaction>
    <physiologicalReaction direction="left-to-right" evidence="1">
        <dbReference type="Rhea" id="RHEA:75388"/>
    </physiologicalReaction>
</comment>
<evidence type="ECO:0000256" key="1">
    <source>
        <dbReference type="RuleBase" id="RU365002"/>
    </source>
</evidence>
<evidence type="ECO:0000313" key="3">
    <source>
        <dbReference type="EMBL" id="CRZ10092.1"/>
    </source>
</evidence>
<organism evidence="3">
    <name type="scientific">Spongospora subterranea</name>
    <dbReference type="NCBI Taxonomy" id="70186"/>
    <lineage>
        <taxon>Eukaryota</taxon>
        <taxon>Sar</taxon>
        <taxon>Rhizaria</taxon>
        <taxon>Endomyxa</taxon>
        <taxon>Phytomyxea</taxon>
        <taxon>Plasmodiophorida</taxon>
        <taxon>Plasmodiophoridae</taxon>
        <taxon>Spongospora</taxon>
    </lineage>
</organism>
<evidence type="ECO:0000256" key="2">
    <source>
        <dbReference type="SAM" id="MobiDB-lite"/>
    </source>
</evidence>
<dbReference type="EMBL" id="HACM01009650">
    <property type="protein sequence ID" value="CRZ10092.1"/>
    <property type="molecule type" value="Transcribed_RNA"/>
</dbReference>
<dbReference type="EC" id="3.2.2.-" evidence="1"/>
<dbReference type="PANTHER" id="PTHR21314:SF1">
    <property type="entry name" value="QUEUOSINE SALVAGE PROTEIN"/>
    <property type="match status" value="1"/>
</dbReference>
<protein>
    <recommendedName>
        <fullName evidence="1">Queuosine 5'-phosphate N-glycosylase/hydrolase</fullName>
        <ecNumber evidence="1">3.2.2.-</ecNumber>
    </recommendedName>
    <alternativeName>
        <fullName evidence="1">Queuosine-nucleotide N-glycosylase/hydrolase</fullName>
    </alternativeName>
</protein>
<reference evidence="3" key="1">
    <citation type="submission" date="2015-04" db="EMBL/GenBank/DDBJ databases">
        <title>The genome sequence of the plant pathogenic Rhizarian Plasmodiophora brassicae reveals insights in its biotrophic life cycle and the origin of chitin synthesis.</title>
        <authorList>
            <person name="Schwelm A."/>
            <person name="Fogelqvist J."/>
            <person name="Knaust A."/>
            <person name="Julke S."/>
            <person name="Lilja T."/>
            <person name="Dhandapani V."/>
            <person name="Bonilla-Rosso G."/>
            <person name="Karlsson M."/>
            <person name="Shevchenko A."/>
            <person name="Choi S.R."/>
            <person name="Kim H.G."/>
            <person name="Park J.Y."/>
            <person name="Lim Y.P."/>
            <person name="Ludwig-Muller J."/>
            <person name="Dixelius C."/>
        </authorList>
    </citation>
    <scope>NUCLEOTIDE SEQUENCE</scope>
    <source>
        <tissue evidence="3">Potato root galls</tissue>
    </source>
</reference>
<dbReference type="AlphaFoldDB" id="A0A0H5R8P7"/>
<sequence length="353" mass="38672">MPDIDTVSHSSQTNVARGQVTSNAFAAVLNNAVAIVMKAGQSAGLNVANIDQLVDLIPDNVPFTPGTRYPLRFESISEEINFTSLVHLVAFGAFFNNHIAASHHNVMTMFEVAERGMLGLFISGKLNASRLVDISLVDVESAFGLPLSCEEQMENIPAYISVDAPTKPLVEDIVKCLNDTGRILLNRRCPSLGDLILNEMDKKLLASPASAGAMMQLLAATFPAFNDLGFFSKATALTAALYWTFKDRVPSLDFSDASDIGCPSDFDLIDFFFDMGVIEVKETSDTISAELLRALAVVGGRQIRSRILSKRGLDYSMVDLDMIFREIQASRKKTASAEDRPDRPYHAPRSFFF</sequence>
<comment type="function">
    <text evidence="1">Catalyzes the hydrolysis of queuosine 5'-phosphate, releasing the nucleobase queuine (q). Is required for salvage of queuine from exogenous queuosine (Q) that is imported and then converted to queuosine 5'-phosphate intracellularly.</text>
</comment>
<keyword evidence="1" id="KW-0378">Hydrolase</keyword>
<proteinExistence type="inferred from homology"/>
<dbReference type="PANTHER" id="PTHR21314">
    <property type="entry name" value="QUEUOSINE 5'-PHOSPHATE N-GLYCOSYLASE_HYDROLASE-RELATED"/>
    <property type="match status" value="1"/>
</dbReference>
<comment type="similarity">
    <text evidence="1">Belongs to the QNG1 protein family.</text>
</comment>
<name>A0A0H5R8P7_9EUKA</name>
<dbReference type="InterPro" id="IPR019438">
    <property type="entry name" value="Q_salvage"/>
</dbReference>
<dbReference type="GO" id="GO:0006400">
    <property type="term" value="P:tRNA modification"/>
    <property type="evidence" value="ECO:0007669"/>
    <property type="project" value="TreeGrafter"/>
</dbReference>
<accession>A0A0H5R8P7</accession>